<dbReference type="EMBL" id="CP158484">
    <property type="protein sequence ID" value="XBY57452.1"/>
    <property type="molecule type" value="Genomic_DNA"/>
</dbReference>
<evidence type="ECO:0000313" key="2">
    <source>
        <dbReference type="EMBL" id="XBY57452.1"/>
    </source>
</evidence>
<dbReference type="PANTHER" id="PTHR30222">
    <property type="entry name" value="SPERMIDINE/PUTRESCINE-BINDING PERIPLASMIC PROTEIN"/>
    <property type="match status" value="1"/>
</dbReference>
<dbReference type="CDD" id="cd13589">
    <property type="entry name" value="PBP2_polyamine_RpCGA009"/>
    <property type="match status" value="1"/>
</dbReference>
<dbReference type="AlphaFoldDB" id="A0AAU7XHL5"/>
<proteinExistence type="predicted"/>
<dbReference type="SUPFAM" id="SSF53850">
    <property type="entry name" value="Periplasmic binding protein-like II"/>
    <property type="match status" value="1"/>
</dbReference>
<gene>
    <name evidence="2" type="ORF">V8F66_14230</name>
</gene>
<dbReference type="InterPro" id="IPR006059">
    <property type="entry name" value="SBP"/>
</dbReference>
<keyword evidence="1" id="KW-0732">Signal</keyword>
<organism evidence="2">
    <name type="scientific">Vreelandella sp. SM1641</name>
    <dbReference type="NCBI Taxonomy" id="3126101"/>
    <lineage>
        <taxon>Bacteria</taxon>
        <taxon>Pseudomonadati</taxon>
        <taxon>Pseudomonadota</taxon>
        <taxon>Gammaproteobacteria</taxon>
        <taxon>Oceanospirillales</taxon>
        <taxon>Halomonadaceae</taxon>
        <taxon>Vreelandella</taxon>
    </lineage>
</organism>
<sequence>MMKDTNCLKYLFGSSVMVIGALGAGQTLADGEITFVSQGGAYQDAQTVAILDPVAEALGITIRQESAPDAWPMIRTQGTTGQAVWDVVDTPPFNCIKGGEQDLIEPLDFSRIPNAEGMPEEYKTPYSVAYEFYSSVLAYNPEAFDGNPPQSWADFWNVEDFPGNRSLRNYPVGTLEAALLADGVAPDDIYPIDVDRAYEKLEEIKPYITTWWTSGGQSAQLLNDEEVDMLMMWNGRVSSIMNEGANADFTYNQGFLQSTHLCIIKDAPNLDTAVEFVNAAIAPEYQANLPLHIDYGPGNPAAFDRGTISEERAGELPSSPENAAKQVLISYEWWTSDDGVEAERRWLEFMQR</sequence>
<dbReference type="RefSeq" id="WP_235272524.1">
    <property type="nucleotide sequence ID" value="NZ_CP158484.1"/>
</dbReference>
<protein>
    <submittedName>
        <fullName evidence="2">ABC transporter substrate-binding protein</fullName>
    </submittedName>
</protein>
<name>A0AAU7XHL5_9GAMM</name>
<reference evidence="2" key="1">
    <citation type="submission" date="2024-02" db="EMBL/GenBank/DDBJ databases">
        <title>Complete genome sequence of Vreelandella sp. SM1641, a marine exopolysaccharide-producing bacterium isolated from deep-sea hydrothermal sediment of the southwest Indian Ocean.</title>
        <authorList>
            <person name="Zhu H."/>
            <person name="Sun M."/>
        </authorList>
    </citation>
    <scope>NUCLEOTIDE SEQUENCE</scope>
    <source>
        <strain evidence="2">SM1641</strain>
    </source>
</reference>
<dbReference type="KEGG" id="vrs:V8F66_14230"/>
<dbReference type="PANTHER" id="PTHR30222:SF2">
    <property type="entry name" value="ABC TRANSPORTER SUBSTRATE-BINDING PROTEIN"/>
    <property type="match status" value="1"/>
</dbReference>
<accession>A0AAU7XHL5</accession>
<dbReference type="Pfam" id="PF13416">
    <property type="entry name" value="SBP_bac_8"/>
    <property type="match status" value="1"/>
</dbReference>
<evidence type="ECO:0000256" key="1">
    <source>
        <dbReference type="ARBA" id="ARBA00022729"/>
    </source>
</evidence>
<dbReference type="Gene3D" id="3.40.190.10">
    <property type="entry name" value="Periplasmic binding protein-like II"/>
    <property type="match status" value="2"/>
</dbReference>